<dbReference type="RefSeq" id="WP_229777868.1">
    <property type="nucleotide sequence ID" value="NZ_BMQM01000014.1"/>
</dbReference>
<reference evidence="6" key="1">
    <citation type="journal article" date="2019" name="Int. J. Syst. Evol. Microbiol.">
        <title>The Global Catalogue of Microorganisms (GCM) 10K type strain sequencing project: providing services to taxonomists for standard genome sequencing and annotation.</title>
        <authorList>
            <consortium name="The Broad Institute Genomics Platform"/>
            <consortium name="The Broad Institute Genome Sequencing Center for Infectious Disease"/>
            <person name="Wu L."/>
            <person name="Ma J."/>
        </authorList>
    </citation>
    <scope>NUCLEOTIDE SEQUENCE [LARGE SCALE GENOMIC DNA]</scope>
    <source>
        <strain evidence="6">JCM 31404</strain>
    </source>
</reference>
<protein>
    <submittedName>
        <fullName evidence="5">Hydroxymethylglutaryl-CoA lyase</fullName>
    </submittedName>
</protein>
<dbReference type="NCBIfam" id="NF004283">
    <property type="entry name" value="PRK05692.1"/>
    <property type="match status" value="1"/>
</dbReference>
<dbReference type="InterPro" id="IPR013785">
    <property type="entry name" value="Aldolase_TIM"/>
</dbReference>
<organism evidence="5 6">
    <name type="scientific">Deinococcus seoulensis</name>
    <dbReference type="NCBI Taxonomy" id="1837379"/>
    <lineage>
        <taxon>Bacteria</taxon>
        <taxon>Thermotogati</taxon>
        <taxon>Deinococcota</taxon>
        <taxon>Deinococci</taxon>
        <taxon>Deinococcales</taxon>
        <taxon>Deinococcaceae</taxon>
        <taxon>Deinococcus</taxon>
    </lineage>
</organism>
<evidence type="ECO:0000259" key="4">
    <source>
        <dbReference type="PROSITE" id="PS50991"/>
    </source>
</evidence>
<dbReference type="Proteomes" id="UP000634308">
    <property type="component" value="Unassembled WGS sequence"/>
</dbReference>
<comment type="similarity">
    <text evidence="1">Belongs to the HMG-CoA lyase family.</text>
</comment>
<dbReference type="PANTHER" id="PTHR42738:SF7">
    <property type="entry name" value="HYDROXYMETHYLGLUTARYL-COA LYASE"/>
    <property type="match status" value="1"/>
</dbReference>
<evidence type="ECO:0000313" key="6">
    <source>
        <dbReference type="Proteomes" id="UP000634308"/>
    </source>
</evidence>
<keyword evidence="2" id="KW-0479">Metal-binding</keyword>
<feature type="domain" description="Pyruvate carboxyltransferase" evidence="4">
    <location>
        <begin position="20"/>
        <end position="303"/>
    </location>
</feature>
<dbReference type="EMBL" id="BMQM01000014">
    <property type="protein sequence ID" value="GGR60363.1"/>
    <property type="molecule type" value="Genomic_DNA"/>
</dbReference>
<dbReference type="InterPro" id="IPR043594">
    <property type="entry name" value="HMGL"/>
</dbReference>
<gene>
    <name evidence="5" type="ORF">GCM10008959_22800</name>
</gene>
<evidence type="ECO:0000313" key="5">
    <source>
        <dbReference type="EMBL" id="GGR60363.1"/>
    </source>
</evidence>
<dbReference type="GO" id="GO:0016829">
    <property type="term" value="F:lyase activity"/>
    <property type="evidence" value="ECO:0007669"/>
    <property type="project" value="UniProtKB-KW"/>
</dbReference>
<proteinExistence type="inferred from homology"/>
<keyword evidence="3 5" id="KW-0456">Lyase</keyword>
<sequence>MTGSSAFHPGRPDAMTPDHVTIVEVGPRDGLQNEPTHLSPAVRAELVARLAAAGVPEIEAVSFVHPQRVPQMAGAEDVIAAASAPGAATAGGATAGGATAGGTILMGLVLNERGFERAVASGLRHVRYAFPVSEAFAARNQNQTVAQATALAATLTARARAEGVGIGIVLATSFGCPFDGRIPPAAVLRVAEAVAQAAPDELVFADSIGVGNPRAVRDLLRGARTFAAPGTRLGMHFHNTRNTGYANAAAAVEHGAQSLDSSVGGLGGCPFAPRATGNVATEDLGYLLREMGVHTGLDLGALTRTGAWLAAQLGHDLPGMLAQAGDFPA</sequence>
<dbReference type="CDD" id="cd07938">
    <property type="entry name" value="DRE_TIM_HMGL"/>
    <property type="match status" value="1"/>
</dbReference>
<dbReference type="PROSITE" id="PS50991">
    <property type="entry name" value="PYR_CT"/>
    <property type="match status" value="1"/>
</dbReference>
<accession>A0ABQ2RTM2</accession>
<evidence type="ECO:0000256" key="3">
    <source>
        <dbReference type="ARBA" id="ARBA00023239"/>
    </source>
</evidence>
<comment type="caution">
    <text evidence="5">The sequence shown here is derived from an EMBL/GenBank/DDBJ whole genome shotgun (WGS) entry which is preliminary data.</text>
</comment>
<name>A0ABQ2RTM2_9DEIO</name>
<evidence type="ECO:0000256" key="2">
    <source>
        <dbReference type="ARBA" id="ARBA00022723"/>
    </source>
</evidence>
<dbReference type="Gene3D" id="3.20.20.70">
    <property type="entry name" value="Aldolase class I"/>
    <property type="match status" value="1"/>
</dbReference>
<keyword evidence="6" id="KW-1185">Reference proteome</keyword>
<dbReference type="SUPFAM" id="SSF51569">
    <property type="entry name" value="Aldolase"/>
    <property type="match status" value="1"/>
</dbReference>
<dbReference type="PANTHER" id="PTHR42738">
    <property type="entry name" value="HYDROXYMETHYLGLUTARYL-COA LYASE"/>
    <property type="match status" value="1"/>
</dbReference>
<dbReference type="Pfam" id="PF00682">
    <property type="entry name" value="HMGL-like"/>
    <property type="match status" value="1"/>
</dbReference>
<evidence type="ECO:0000256" key="1">
    <source>
        <dbReference type="ARBA" id="ARBA00009405"/>
    </source>
</evidence>
<dbReference type="InterPro" id="IPR000891">
    <property type="entry name" value="PYR_CT"/>
</dbReference>